<organism evidence="2 3">
    <name type="scientific">Methylorubrum extorquens (strain ATCC 14718 / DSM 1338 / JCM 2805 / NCIMB 9133 / AM1)</name>
    <name type="common">Methylobacterium extorquens</name>
    <dbReference type="NCBI Taxonomy" id="272630"/>
    <lineage>
        <taxon>Bacteria</taxon>
        <taxon>Pseudomonadati</taxon>
        <taxon>Pseudomonadota</taxon>
        <taxon>Alphaproteobacteria</taxon>
        <taxon>Hyphomicrobiales</taxon>
        <taxon>Methylobacteriaceae</taxon>
        <taxon>Methylorubrum</taxon>
    </lineage>
</organism>
<feature type="domain" description="NrtR DNA-binding winged helix" evidence="1">
    <location>
        <begin position="152"/>
        <end position="191"/>
    </location>
</feature>
<dbReference type="RefSeq" id="WP_003602290.1">
    <property type="nucleotide sequence ID" value="NC_012811.1"/>
</dbReference>
<keyword evidence="3" id="KW-1185">Reference proteome</keyword>
<dbReference type="InterPro" id="IPR054105">
    <property type="entry name" value="WHD_NrtR"/>
</dbReference>
<name>C5B5U3_METEA</name>
<dbReference type="EMBL" id="CP001511">
    <property type="protein sequence ID" value="ACS43825.1"/>
    <property type="molecule type" value="Genomic_DNA"/>
</dbReference>
<dbReference type="InterPro" id="IPR036388">
    <property type="entry name" value="WH-like_DNA-bd_sf"/>
</dbReference>
<accession>C5B5U3</accession>
<dbReference type="InterPro" id="IPR015797">
    <property type="entry name" value="NUDIX_hydrolase-like_dom_sf"/>
</dbReference>
<proteinExistence type="predicted"/>
<dbReference type="PANTHER" id="PTHR43736">
    <property type="entry name" value="ADP-RIBOSE PYROPHOSPHATASE"/>
    <property type="match status" value="1"/>
</dbReference>
<gene>
    <name evidence="2" type="ordered locus">MexAM1_META2p1042</name>
</gene>
<sequence length="232" mass="25670">MDFEKPDTSVDCVLFTLAEDGLRVLLLPRDKDPFRGVPTLVGGYVRPQVDRTLDDTVQRVLRDKAGIEGVYLEQLGTFGSADRDPRGWSIAVAYFALIPNRVVEEAGERSGVTFESVGVDVLQPLPFDHAQIVAKALERIRAKAAYSTLPTFLLPERFTISQYRDVFQLVTGRKIDPGSFHRKFKELEEVRKVVVQDGKMEGPLNAAGKGTREARAFRFVGGGGPAMVDGLF</sequence>
<dbReference type="Pfam" id="PF21906">
    <property type="entry name" value="WHD_NrtR"/>
    <property type="match status" value="1"/>
</dbReference>
<dbReference type="CDD" id="cd18873">
    <property type="entry name" value="NUDIX_NadM_like"/>
    <property type="match status" value="1"/>
</dbReference>
<protein>
    <recommendedName>
        <fullName evidence="1">NrtR DNA-binding winged helix domain-containing protein</fullName>
    </recommendedName>
</protein>
<evidence type="ECO:0000313" key="2">
    <source>
        <dbReference type="EMBL" id="ACS43825.1"/>
    </source>
</evidence>
<dbReference type="InterPro" id="IPR036390">
    <property type="entry name" value="WH_DNA-bd_sf"/>
</dbReference>
<keyword evidence="2" id="KW-0614">Plasmid</keyword>
<dbReference type="HOGENOM" id="CLU_037162_3_3_5"/>
<evidence type="ECO:0000259" key="1">
    <source>
        <dbReference type="Pfam" id="PF21906"/>
    </source>
</evidence>
<dbReference type="Gene3D" id="3.90.79.10">
    <property type="entry name" value="Nucleoside Triphosphate Pyrophosphohydrolase"/>
    <property type="match status" value="1"/>
</dbReference>
<dbReference type="AlphaFoldDB" id="C5B5U3"/>
<dbReference type="KEGG" id="mea:Mex_2p1042"/>
<dbReference type="Gene3D" id="1.10.10.10">
    <property type="entry name" value="Winged helix-like DNA-binding domain superfamily/Winged helix DNA-binding domain"/>
    <property type="match status" value="1"/>
</dbReference>
<dbReference type="OrthoDB" id="9761969at2"/>
<dbReference type="Proteomes" id="UP000009081">
    <property type="component" value="Plasmid megaplasmid"/>
</dbReference>
<evidence type="ECO:0000313" key="3">
    <source>
        <dbReference type="Proteomes" id="UP000009081"/>
    </source>
</evidence>
<dbReference type="PANTHER" id="PTHR43736:SF4">
    <property type="entry name" value="SLR1690 PROTEIN"/>
    <property type="match status" value="1"/>
</dbReference>
<reference evidence="2 3" key="1">
    <citation type="journal article" date="2009" name="PLoS ONE">
        <title>Methylobacterium genome sequences: a reference blueprint to investigate microbial metabolism of C1 compounds from natural and industrial sources.</title>
        <authorList>
            <person name="Vuilleumier S."/>
            <person name="Chistoserdova L."/>
            <person name="Lee M.-C."/>
            <person name="Bringel F."/>
            <person name="Lajus A."/>
            <person name="Zhou Y."/>
            <person name="Gourion B."/>
            <person name="Barbe V."/>
            <person name="Chang J."/>
            <person name="Cruveiller S."/>
            <person name="Dossat C."/>
            <person name="Gillett W."/>
            <person name="Gruffaz C."/>
            <person name="Haugen E."/>
            <person name="Hourcade E."/>
            <person name="Levy R."/>
            <person name="Mangenot S."/>
            <person name="Muller E."/>
            <person name="Nadalig T."/>
            <person name="Pagni M."/>
            <person name="Penny C."/>
            <person name="Peyraud R."/>
            <person name="Robinson D.G."/>
            <person name="Roche D."/>
            <person name="Rouy Z."/>
            <person name="Saenampechek C."/>
            <person name="Salvignol G."/>
            <person name="Vallenet D."/>
            <person name="Wu Z."/>
            <person name="Marx C.J."/>
            <person name="Vorholt J.A."/>
            <person name="Olson M.V."/>
            <person name="Kaul R."/>
            <person name="Weissenbach J."/>
            <person name="Medigue C."/>
            <person name="Lidstrom M.E."/>
        </authorList>
    </citation>
    <scope>NUCLEOTIDE SEQUENCE [LARGE SCALE GENOMIC DNA]</scope>
    <source>
        <strain evidence="3">ATCC 14718 / DSM 1338 / JCM 2805 / NCIMB 9133 / AM1</strain>
    </source>
</reference>
<geneLocation type="plasmid" evidence="2 3">
    <name>megaplasmid</name>
</geneLocation>
<dbReference type="SUPFAM" id="SSF55811">
    <property type="entry name" value="Nudix"/>
    <property type="match status" value="1"/>
</dbReference>
<dbReference type="SUPFAM" id="SSF46785">
    <property type="entry name" value="Winged helix' DNA-binding domain"/>
    <property type="match status" value="1"/>
</dbReference>